<feature type="non-terminal residue" evidence="1">
    <location>
        <position position="40"/>
    </location>
</feature>
<organism evidence="1 2">
    <name type="scientific">Trifolium medium</name>
    <dbReference type="NCBI Taxonomy" id="97028"/>
    <lineage>
        <taxon>Eukaryota</taxon>
        <taxon>Viridiplantae</taxon>
        <taxon>Streptophyta</taxon>
        <taxon>Embryophyta</taxon>
        <taxon>Tracheophyta</taxon>
        <taxon>Spermatophyta</taxon>
        <taxon>Magnoliopsida</taxon>
        <taxon>eudicotyledons</taxon>
        <taxon>Gunneridae</taxon>
        <taxon>Pentapetalae</taxon>
        <taxon>rosids</taxon>
        <taxon>fabids</taxon>
        <taxon>Fabales</taxon>
        <taxon>Fabaceae</taxon>
        <taxon>Papilionoideae</taxon>
        <taxon>50 kb inversion clade</taxon>
        <taxon>NPAAA clade</taxon>
        <taxon>Hologalegina</taxon>
        <taxon>IRL clade</taxon>
        <taxon>Trifolieae</taxon>
        <taxon>Trifolium</taxon>
    </lineage>
</organism>
<dbReference type="Proteomes" id="UP000265520">
    <property type="component" value="Unassembled WGS sequence"/>
</dbReference>
<dbReference type="EMBL" id="LXQA011274397">
    <property type="protein sequence ID" value="MCI91521.1"/>
    <property type="molecule type" value="Genomic_DNA"/>
</dbReference>
<reference evidence="1 2" key="1">
    <citation type="journal article" date="2018" name="Front. Plant Sci.">
        <title>Red Clover (Trifolium pratense) and Zigzag Clover (T. medium) - A Picture of Genomic Similarities and Differences.</title>
        <authorList>
            <person name="Dluhosova J."/>
            <person name="Istvanek J."/>
            <person name="Nedelnik J."/>
            <person name="Repkova J."/>
        </authorList>
    </citation>
    <scope>NUCLEOTIDE SEQUENCE [LARGE SCALE GENOMIC DNA]</scope>
    <source>
        <strain evidence="2">cv. 10/8</strain>
        <tissue evidence="1">Leaf</tissue>
    </source>
</reference>
<sequence length="40" mass="4356">MVQCFLFGLGTAVLVVADTTWFSVRAGLIVIVVMELELDV</sequence>
<evidence type="ECO:0000313" key="1">
    <source>
        <dbReference type="EMBL" id="MCI91521.1"/>
    </source>
</evidence>
<name>A0A392VX06_9FABA</name>
<keyword evidence="2" id="KW-1185">Reference proteome</keyword>
<comment type="caution">
    <text evidence="1">The sequence shown here is derived from an EMBL/GenBank/DDBJ whole genome shotgun (WGS) entry which is preliminary data.</text>
</comment>
<evidence type="ECO:0000313" key="2">
    <source>
        <dbReference type="Proteomes" id="UP000265520"/>
    </source>
</evidence>
<proteinExistence type="predicted"/>
<dbReference type="AlphaFoldDB" id="A0A392VX06"/>
<protein>
    <submittedName>
        <fullName evidence="1">Uncharacterized protein</fullName>
    </submittedName>
</protein>
<accession>A0A392VX06</accession>